<dbReference type="AlphaFoldDB" id="A0A1Y6JVZ6"/>
<dbReference type="InterPro" id="IPR010330">
    <property type="entry name" value="CoiA_nuc"/>
</dbReference>
<dbReference type="Pfam" id="PF06054">
    <property type="entry name" value="CoiA_nuc"/>
    <property type="match status" value="1"/>
</dbReference>
<name>A0A1Y6JVZ6_9LACO</name>
<organism evidence="3 4">
    <name type="scientific">Levilactobacillus zymae</name>
    <dbReference type="NCBI Taxonomy" id="267363"/>
    <lineage>
        <taxon>Bacteria</taxon>
        <taxon>Bacillati</taxon>
        <taxon>Bacillota</taxon>
        <taxon>Bacilli</taxon>
        <taxon>Lactobacillales</taxon>
        <taxon>Lactobacillaceae</taxon>
        <taxon>Levilactobacillus</taxon>
    </lineage>
</organism>
<dbReference type="Pfam" id="PF25164">
    <property type="entry name" value="CoiA_N"/>
    <property type="match status" value="1"/>
</dbReference>
<feature type="domain" description="Competence protein CoiA-like N-terminal" evidence="2">
    <location>
        <begin position="15"/>
        <end position="53"/>
    </location>
</feature>
<accession>A0A1Y6JVZ6</accession>
<dbReference type="InterPro" id="IPR057253">
    <property type="entry name" value="CoiA-like_N"/>
</dbReference>
<dbReference type="RefSeq" id="WP_087741824.1">
    <property type="nucleotide sequence ID" value="NZ_LT854705.1"/>
</dbReference>
<feature type="domain" description="Competence protein CoiA nuclease-like" evidence="1">
    <location>
        <begin position="58"/>
        <end position="180"/>
    </location>
</feature>
<dbReference type="KEGG" id="lzy:LZ3411_0930"/>
<evidence type="ECO:0000259" key="2">
    <source>
        <dbReference type="Pfam" id="PF25164"/>
    </source>
</evidence>
<evidence type="ECO:0000313" key="3">
    <source>
        <dbReference type="EMBL" id="SMS13980.1"/>
    </source>
</evidence>
<proteinExistence type="predicted"/>
<dbReference type="EMBL" id="LT854705">
    <property type="protein sequence ID" value="SMS13980.1"/>
    <property type="molecule type" value="Genomic_DNA"/>
</dbReference>
<gene>
    <name evidence="3" type="ORF">LZ3411_0930</name>
</gene>
<protein>
    <submittedName>
        <fullName evidence="3">Competence protein CoiA</fullName>
    </submittedName>
</protein>
<sequence length="356" mass="40594">MLLAELADQLVDAQNATRRQDYRCPACHEPVRLHRGRQVIPYFAHLPRNPCVIQGEGETTEHLTGKRQLAAFFADWGPTELEHVLPTIQQRADVWVARTSQPVAVEFQCSPLALDGVSERTAGYHQVGCYPFWLLGHRYARQRLNWALIERFMGWLPRWELCLLFWDVRRHRLRVTHHLYQDAAGHFGGQMTVVANLATLMAGPAQVDPYPRISLNRVRYHWAQELARATPNLRRIQEFLYLRGHHLLGFPAVFGTTGSTPPVLGRGLLLWRIVFGTALFGLTDPVTPARLAPLAQDCFDLVNGHQRTVRVGFPHLIEHLQAQLVAELVQQGYLSVVPGGWRIVHRPRWRSAQLLA</sequence>
<dbReference type="Proteomes" id="UP000195412">
    <property type="component" value="Chromosome I"/>
</dbReference>
<evidence type="ECO:0000313" key="4">
    <source>
        <dbReference type="Proteomes" id="UP000195412"/>
    </source>
</evidence>
<reference evidence="4" key="1">
    <citation type="submission" date="2017-05" db="EMBL/GenBank/DDBJ databases">
        <authorList>
            <person name="Papadimitriou K."/>
        </authorList>
    </citation>
    <scope>NUCLEOTIDE SEQUENCE [LARGE SCALE GENOMIC DNA]</scope>
    <source>
        <strain evidence="4">ACA-DC 3411</strain>
    </source>
</reference>
<evidence type="ECO:0000259" key="1">
    <source>
        <dbReference type="Pfam" id="PF06054"/>
    </source>
</evidence>